<feature type="region of interest" description="Disordered" evidence="2">
    <location>
        <begin position="1"/>
        <end position="57"/>
    </location>
</feature>
<accession>A0AAQ3RW85</accession>
<dbReference type="EMBL" id="CP144695">
    <property type="protein sequence ID" value="WVZ06586.1"/>
    <property type="molecule type" value="Genomic_DNA"/>
</dbReference>
<feature type="region of interest" description="Disordered" evidence="2">
    <location>
        <begin position="367"/>
        <end position="419"/>
    </location>
</feature>
<feature type="compositionally biased region" description="Basic and acidic residues" evidence="2">
    <location>
        <begin position="402"/>
        <end position="419"/>
    </location>
</feature>
<gene>
    <name evidence="4" type="ORF">V8G54_019932</name>
</gene>
<feature type="region of interest" description="Disordered" evidence="2">
    <location>
        <begin position="201"/>
        <end position="229"/>
    </location>
</feature>
<protein>
    <recommendedName>
        <fullName evidence="3">PB1-like domain-containing protein</fullName>
    </recommendedName>
</protein>
<keyword evidence="1" id="KW-0175">Coiled coil</keyword>
<evidence type="ECO:0000259" key="3">
    <source>
        <dbReference type="Pfam" id="PF26130"/>
    </source>
</evidence>
<sequence>MSKEPYIKVSTVRLARSPLSTARPDRSQHSTVRPSPSSPSTVRLGHSPPSTIRPGRPPTFYHSTWSLSFFHRLYGGKGRILVKILEGKRQESFLERFKGGNGDLIRRKKHWVSLRKTDGQIHPRFEREQLLEPNGSGLTDLNMRGLPKPNSSKLLDPNVRERAEPKERGLTKPNGKGLLEPIGCRLADSKVRELPELNDSKLLDHNVGEQAEPKEWGPTEPNGRGRPELNVRKLSKPDGLVLEGRIKVLEGRTDGRINDLERTMNSLKRWANEKNKGLAIFDTLAEGRERHEVLKDIKHHFLKAYDSGKIVTRMLDEECKTLEERPYDNTMMERSQEIKFQISNLEDKDGGNVTGWKEYERRKYRRRRGPNGEIRGPNGGRRREIRPGRTVEGSELPNRTVEGGERLGRSVDSGDKAGRTMEGEKRIIQIVKAVRSQAKQLKDYHSNYRRVQIVFPPKPTSTQNHSNRERAFNIEVLEKRIKELESDKVVSENRIKELENKVQCLEQFCKQRVNREQQDDSFQDVNGFVLPSSSSALANICGLPPPPSPIPSRIVVLGFVEPLRCGFENLACWHRVRTFTRIESLSSFVKYSEEVFILCEDSEEVFIPYGLQGKERLLKNAIRVLVRVGSKKACALCVKEKKTTRNFCGSIAFYPLCVKERRFEEGLPMAFDISLHHMGKFMNNKGIEYVGGEIHVIKGIDPDRVQVSGEFKLWWKGSKQKAMNNLRILGDDREAMLLSKYAEESNDEVEIYVQHLQPSQPEEITFLTFGEEAVHVEEMHEEVNMEEEFNIGDEEENIVEENFIVDEEVGYVGVVEGNVEVEDVELDYQEEDGNLGEVDLHQLGGLDLQALHEWEHIEMQGLEDCLDKLSDLKQVAIELVVEYDLFVMNVTHLGRPVLVGTILFGM</sequence>
<organism evidence="4 5">
    <name type="scientific">Vigna mungo</name>
    <name type="common">Black gram</name>
    <name type="synonym">Phaseolus mungo</name>
    <dbReference type="NCBI Taxonomy" id="3915"/>
    <lineage>
        <taxon>Eukaryota</taxon>
        <taxon>Viridiplantae</taxon>
        <taxon>Streptophyta</taxon>
        <taxon>Embryophyta</taxon>
        <taxon>Tracheophyta</taxon>
        <taxon>Spermatophyta</taxon>
        <taxon>Magnoliopsida</taxon>
        <taxon>eudicotyledons</taxon>
        <taxon>Gunneridae</taxon>
        <taxon>Pentapetalae</taxon>
        <taxon>rosids</taxon>
        <taxon>fabids</taxon>
        <taxon>Fabales</taxon>
        <taxon>Fabaceae</taxon>
        <taxon>Papilionoideae</taxon>
        <taxon>50 kb inversion clade</taxon>
        <taxon>NPAAA clade</taxon>
        <taxon>indigoferoid/millettioid clade</taxon>
        <taxon>Phaseoleae</taxon>
        <taxon>Vigna</taxon>
    </lineage>
</organism>
<dbReference type="Pfam" id="PF26130">
    <property type="entry name" value="PB1-like"/>
    <property type="match status" value="1"/>
</dbReference>
<feature type="domain" description="PB1-like" evidence="3">
    <location>
        <begin position="671"/>
        <end position="755"/>
    </location>
</feature>
<evidence type="ECO:0000313" key="4">
    <source>
        <dbReference type="EMBL" id="WVZ06586.1"/>
    </source>
</evidence>
<reference evidence="4 5" key="1">
    <citation type="journal article" date="2023" name="Life. Sci Alliance">
        <title>Evolutionary insights into 3D genome organization and epigenetic landscape of Vigna mungo.</title>
        <authorList>
            <person name="Junaid A."/>
            <person name="Singh B."/>
            <person name="Bhatia S."/>
        </authorList>
    </citation>
    <scope>NUCLEOTIDE SEQUENCE [LARGE SCALE GENOMIC DNA]</scope>
    <source>
        <strain evidence="4">Urdbean</strain>
    </source>
</reference>
<evidence type="ECO:0000313" key="5">
    <source>
        <dbReference type="Proteomes" id="UP001374535"/>
    </source>
</evidence>
<dbReference type="AlphaFoldDB" id="A0AAQ3RW85"/>
<name>A0AAQ3RW85_VIGMU</name>
<dbReference type="InterPro" id="IPR058594">
    <property type="entry name" value="PB1-like_dom_pln"/>
</dbReference>
<evidence type="ECO:0000256" key="1">
    <source>
        <dbReference type="SAM" id="Coils"/>
    </source>
</evidence>
<feature type="compositionally biased region" description="Basic and acidic residues" evidence="2">
    <location>
        <begin position="158"/>
        <end position="170"/>
    </location>
</feature>
<feature type="compositionally biased region" description="Low complexity" evidence="2">
    <location>
        <begin position="30"/>
        <end position="43"/>
    </location>
</feature>
<feature type="coiled-coil region" evidence="1">
    <location>
        <begin position="467"/>
        <end position="508"/>
    </location>
</feature>
<evidence type="ECO:0000256" key="2">
    <source>
        <dbReference type="SAM" id="MobiDB-lite"/>
    </source>
</evidence>
<proteinExistence type="predicted"/>
<keyword evidence="5" id="KW-1185">Reference proteome</keyword>
<dbReference type="Proteomes" id="UP001374535">
    <property type="component" value="Chromosome 6"/>
</dbReference>
<feature type="region of interest" description="Disordered" evidence="2">
    <location>
        <begin position="133"/>
        <end position="176"/>
    </location>
</feature>